<reference evidence="2" key="1">
    <citation type="submission" date="2017-06" db="EMBL/GenBank/DDBJ databases">
        <title>Genome analysis of Fimbriiglobus ruber SP5, the first member of the order Planctomycetales with confirmed chitinolytic capability.</title>
        <authorList>
            <person name="Ravin N.V."/>
            <person name="Rakitin A.L."/>
            <person name="Ivanova A.A."/>
            <person name="Beletsky A.V."/>
            <person name="Kulichevskaya I.S."/>
            <person name="Mardanov A.V."/>
            <person name="Dedysh S.N."/>
        </authorList>
    </citation>
    <scope>NUCLEOTIDE SEQUENCE [LARGE SCALE GENOMIC DNA]</scope>
    <source>
        <strain evidence="2">SP5</strain>
    </source>
</reference>
<evidence type="ECO:0008006" key="3">
    <source>
        <dbReference type="Google" id="ProtNLM"/>
    </source>
</evidence>
<sequence length="142" mass="14683">MNLPPFLVRITAFAVPVVVICCGPGCNQGPNFTTVPVSGKITVDGTPLPAGQVTYTFVGEGVGVPSGGAIKDGEYMIYTGGKAGAPVGKYKVTVTPVMMPSADGKMPKTNFNSKFSEPSKTTLTVDVTATPPPNAYDLKLTK</sequence>
<accession>A0A225CZD1</accession>
<gene>
    <name evidence="1" type="ORF">FRUB_09562</name>
</gene>
<name>A0A225CZD1_9BACT</name>
<evidence type="ECO:0000313" key="2">
    <source>
        <dbReference type="Proteomes" id="UP000214646"/>
    </source>
</evidence>
<comment type="caution">
    <text evidence="1">The sequence shown here is derived from an EMBL/GenBank/DDBJ whole genome shotgun (WGS) entry which is preliminary data.</text>
</comment>
<dbReference type="RefSeq" id="WP_088259978.1">
    <property type="nucleotide sequence ID" value="NZ_NIDE01000019.1"/>
</dbReference>
<protein>
    <recommendedName>
        <fullName evidence="3">Carboxypeptidase regulatory-like domain-containing protein</fullName>
    </recommendedName>
</protein>
<keyword evidence="2" id="KW-1185">Reference proteome</keyword>
<dbReference type="AlphaFoldDB" id="A0A225CZD1"/>
<proteinExistence type="predicted"/>
<evidence type="ECO:0000313" key="1">
    <source>
        <dbReference type="EMBL" id="OWK34720.1"/>
    </source>
</evidence>
<dbReference type="OrthoDB" id="285633at2"/>
<dbReference type="Proteomes" id="UP000214646">
    <property type="component" value="Unassembled WGS sequence"/>
</dbReference>
<organism evidence="1 2">
    <name type="scientific">Fimbriiglobus ruber</name>
    <dbReference type="NCBI Taxonomy" id="1908690"/>
    <lineage>
        <taxon>Bacteria</taxon>
        <taxon>Pseudomonadati</taxon>
        <taxon>Planctomycetota</taxon>
        <taxon>Planctomycetia</taxon>
        <taxon>Gemmatales</taxon>
        <taxon>Gemmataceae</taxon>
        <taxon>Fimbriiglobus</taxon>
    </lineage>
</organism>
<dbReference type="EMBL" id="NIDE01000019">
    <property type="protein sequence ID" value="OWK34720.1"/>
    <property type="molecule type" value="Genomic_DNA"/>
</dbReference>